<reference evidence="1 2" key="1">
    <citation type="submission" date="2021-06" db="EMBL/GenBank/DDBJ databases">
        <title>Caerostris extrusa draft genome.</title>
        <authorList>
            <person name="Kono N."/>
            <person name="Arakawa K."/>
        </authorList>
    </citation>
    <scope>NUCLEOTIDE SEQUENCE [LARGE SCALE GENOMIC DNA]</scope>
</reference>
<evidence type="ECO:0000313" key="1">
    <source>
        <dbReference type="EMBL" id="GIX77164.1"/>
    </source>
</evidence>
<gene>
    <name evidence="1" type="ORF">CEXT_531801</name>
</gene>
<protein>
    <submittedName>
        <fullName evidence="1">Uncharacterized protein</fullName>
    </submittedName>
</protein>
<keyword evidence="2" id="KW-1185">Reference proteome</keyword>
<comment type="caution">
    <text evidence="1">The sequence shown here is derived from an EMBL/GenBank/DDBJ whole genome shotgun (WGS) entry which is preliminary data.</text>
</comment>
<sequence length="97" mass="11402">MMNDFFWERTREWRMRVSKWRPSRRMPADGLRRRSRPLGGLFYGAIVKMFAQHKDDKKRVEKALETCSFPSGKVGLQNFGIGYLFADGICITELKAR</sequence>
<evidence type="ECO:0000313" key="2">
    <source>
        <dbReference type="Proteomes" id="UP001054945"/>
    </source>
</evidence>
<name>A0AAV4MZ19_CAEEX</name>
<dbReference type="AlphaFoldDB" id="A0AAV4MZ19"/>
<dbReference type="EMBL" id="BPLR01002727">
    <property type="protein sequence ID" value="GIX77164.1"/>
    <property type="molecule type" value="Genomic_DNA"/>
</dbReference>
<accession>A0AAV4MZ19</accession>
<organism evidence="1 2">
    <name type="scientific">Caerostris extrusa</name>
    <name type="common">Bark spider</name>
    <name type="synonym">Caerostris bankana</name>
    <dbReference type="NCBI Taxonomy" id="172846"/>
    <lineage>
        <taxon>Eukaryota</taxon>
        <taxon>Metazoa</taxon>
        <taxon>Ecdysozoa</taxon>
        <taxon>Arthropoda</taxon>
        <taxon>Chelicerata</taxon>
        <taxon>Arachnida</taxon>
        <taxon>Araneae</taxon>
        <taxon>Araneomorphae</taxon>
        <taxon>Entelegynae</taxon>
        <taxon>Araneoidea</taxon>
        <taxon>Araneidae</taxon>
        <taxon>Caerostris</taxon>
    </lineage>
</organism>
<dbReference type="Proteomes" id="UP001054945">
    <property type="component" value="Unassembled WGS sequence"/>
</dbReference>
<proteinExistence type="predicted"/>